<accession>A0A8X8GUW0</accession>
<protein>
    <submittedName>
        <fullName evidence="2">DUF4169 family protein</fullName>
    </submittedName>
</protein>
<reference evidence="2" key="1">
    <citation type="submission" date="2020-05" db="EMBL/GenBank/DDBJ databases">
        <title>Fertoebacter nigrum gen. nov., sp. nov., a new member of the family Rhodobacteraceae.</title>
        <authorList>
            <person name="Szuroczki S."/>
            <person name="Abbaszade G."/>
            <person name="Buni D."/>
            <person name="Schumann P."/>
            <person name="Toth E."/>
        </authorList>
    </citation>
    <scope>NUCLEOTIDE SEQUENCE</scope>
    <source>
        <strain evidence="2">RG-N-1a</strain>
    </source>
</reference>
<gene>
    <name evidence="2" type="ORF">GEU84_004105</name>
</gene>
<feature type="region of interest" description="Disordered" evidence="1">
    <location>
        <begin position="34"/>
        <end position="64"/>
    </location>
</feature>
<dbReference type="Proteomes" id="UP000484076">
    <property type="component" value="Unassembled WGS sequence"/>
</dbReference>
<organism evidence="2 3">
    <name type="scientific">Fertoeibacter niger</name>
    <dbReference type="NCBI Taxonomy" id="2656921"/>
    <lineage>
        <taxon>Bacteria</taxon>
        <taxon>Pseudomonadati</taxon>
        <taxon>Pseudomonadota</taxon>
        <taxon>Alphaproteobacteria</taxon>
        <taxon>Rhodobacterales</taxon>
        <taxon>Paracoccaceae</taxon>
        <taxon>Fertoeibacter</taxon>
    </lineage>
</organism>
<dbReference type="Pfam" id="PF13770">
    <property type="entry name" value="DUF4169"/>
    <property type="match status" value="1"/>
</dbReference>
<sequence length="64" mass="7104">MAELVNLRAVRKAKARDVKRAQGDENAVKFGRTKAQRMAEGAEAAKARTMLDGHRREADPPDQD</sequence>
<evidence type="ECO:0000313" key="2">
    <source>
        <dbReference type="EMBL" id="NUB43557.1"/>
    </source>
</evidence>
<dbReference type="RefSeq" id="WP_152824373.1">
    <property type="nucleotide sequence ID" value="NZ_WHUT02000002.1"/>
</dbReference>
<keyword evidence="3" id="KW-1185">Reference proteome</keyword>
<dbReference type="EMBL" id="WHUT02000002">
    <property type="protein sequence ID" value="NUB43557.1"/>
    <property type="molecule type" value="Genomic_DNA"/>
</dbReference>
<dbReference type="AlphaFoldDB" id="A0A8X8GUW0"/>
<comment type="caution">
    <text evidence="2">The sequence shown here is derived from an EMBL/GenBank/DDBJ whole genome shotgun (WGS) entry which is preliminary data.</text>
</comment>
<feature type="compositionally biased region" description="Basic and acidic residues" evidence="1">
    <location>
        <begin position="43"/>
        <end position="64"/>
    </location>
</feature>
<dbReference type="InterPro" id="IPR025227">
    <property type="entry name" value="DUF4169"/>
</dbReference>
<proteinExistence type="predicted"/>
<evidence type="ECO:0000313" key="3">
    <source>
        <dbReference type="Proteomes" id="UP000484076"/>
    </source>
</evidence>
<evidence type="ECO:0000256" key="1">
    <source>
        <dbReference type="SAM" id="MobiDB-lite"/>
    </source>
</evidence>
<name>A0A8X8GUW0_9RHOB</name>